<feature type="domain" description="Thioesterase" evidence="2">
    <location>
        <begin position="1"/>
        <end position="215"/>
    </location>
</feature>
<proteinExistence type="inferred from homology"/>
<dbReference type="InterPro" id="IPR001031">
    <property type="entry name" value="Thioesterase"/>
</dbReference>
<evidence type="ECO:0000259" key="2">
    <source>
        <dbReference type="Pfam" id="PF00975"/>
    </source>
</evidence>
<comment type="similarity">
    <text evidence="1">Belongs to the thioesterase family.</text>
</comment>
<dbReference type="Proteomes" id="UP000018766">
    <property type="component" value="Unassembled WGS sequence"/>
</dbReference>
<dbReference type="Gene3D" id="3.40.50.1820">
    <property type="entry name" value="alpha/beta hydrolase"/>
    <property type="match status" value="1"/>
</dbReference>
<name>V8G5D2_9BURK</name>
<keyword evidence="4" id="KW-1185">Reference proteome</keyword>
<comment type="caution">
    <text evidence="3">The sequence shown here is derived from an EMBL/GenBank/DDBJ whole genome shotgun (WGS) entry which is preliminary data.</text>
</comment>
<dbReference type="PANTHER" id="PTHR11487:SF0">
    <property type="entry name" value="S-ACYL FATTY ACID SYNTHASE THIOESTERASE, MEDIUM CHAIN"/>
    <property type="match status" value="1"/>
</dbReference>
<sequence length="221" mass="25101">MYGEWRKNTPEWLKVFPIEYAGHGGRCNESLASSTGEIIDDILPYILSVARENIILFGHSLGAALAVRLAKKMREIGIEQSVRLMILSGRPAPSCLQSSQTHPSLWSHEELVNRAKRYGGIPEIILNEPDILSFFLHILQNDLCINEELIKEDKVIFSFPIWGMTGEDDYVAPHKSVHQWKEWTNCWKGVSIFPGGHFFLRDEMSVQQIIEGISNILSPLE</sequence>
<gene>
    <name evidence="3" type="ORF">V757_06750</name>
</gene>
<dbReference type="SUPFAM" id="SSF53474">
    <property type="entry name" value="alpha/beta-Hydrolases"/>
    <property type="match status" value="1"/>
</dbReference>
<dbReference type="PANTHER" id="PTHR11487">
    <property type="entry name" value="THIOESTERASE"/>
    <property type="match status" value="1"/>
</dbReference>
<evidence type="ECO:0000313" key="4">
    <source>
        <dbReference type="Proteomes" id="UP000018766"/>
    </source>
</evidence>
<evidence type="ECO:0000313" key="3">
    <source>
        <dbReference type="EMBL" id="ETD71178.1"/>
    </source>
</evidence>
<reference evidence="3 4" key="1">
    <citation type="submission" date="2013-11" db="EMBL/GenBank/DDBJ databases">
        <title>Genomic analysis of Pelistega sp. HM-7.</title>
        <authorList>
            <person name="Kumbhare S.V."/>
            <person name="Shetty S.A."/>
            <person name="Sharma O."/>
            <person name="Dhotre D.P."/>
        </authorList>
    </citation>
    <scope>NUCLEOTIDE SEQUENCE [LARGE SCALE GENOMIC DNA]</scope>
    <source>
        <strain evidence="3 4">HM-7</strain>
    </source>
</reference>
<accession>V8G5D2</accession>
<dbReference type="AlphaFoldDB" id="V8G5D2"/>
<dbReference type="EMBL" id="AYSV01000084">
    <property type="protein sequence ID" value="ETD71178.1"/>
    <property type="molecule type" value="Genomic_DNA"/>
</dbReference>
<protein>
    <recommendedName>
        <fullName evidence="2">Thioesterase domain-containing protein</fullName>
    </recommendedName>
</protein>
<dbReference type="GO" id="GO:0008610">
    <property type="term" value="P:lipid biosynthetic process"/>
    <property type="evidence" value="ECO:0007669"/>
    <property type="project" value="TreeGrafter"/>
</dbReference>
<dbReference type="Pfam" id="PF00975">
    <property type="entry name" value="Thioesterase"/>
    <property type="match status" value="1"/>
</dbReference>
<dbReference type="InterPro" id="IPR012223">
    <property type="entry name" value="TEII"/>
</dbReference>
<organism evidence="3 4">
    <name type="scientific">Pelistega indica</name>
    <dbReference type="NCBI Taxonomy" id="1414851"/>
    <lineage>
        <taxon>Bacteria</taxon>
        <taxon>Pseudomonadati</taxon>
        <taxon>Pseudomonadota</taxon>
        <taxon>Betaproteobacteria</taxon>
        <taxon>Burkholderiales</taxon>
        <taxon>Alcaligenaceae</taxon>
        <taxon>Pelistega</taxon>
    </lineage>
</organism>
<evidence type="ECO:0000256" key="1">
    <source>
        <dbReference type="ARBA" id="ARBA00007169"/>
    </source>
</evidence>
<dbReference type="InterPro" id="IPR029058">
    <property type="entry name" value="AB_hydrolase_fold"/>
</dbReference>